<evidence type="ECO:0000256" key="1">
    <source>
        <dbReference type="SAM" id="Coils"/>
    </source>
</evidence>
<dbReference type="AlphaFoldDB" id="A0AAD5TD26"/>
<dbReference type="Proteomes" id="UP001212152">
    <property type="component" value="Unassembled WGS sequence"/>
</dbReference>
<organism evidence="3 4">
    <name type="scientific">Geranomyces variabilis</name>
    <dbReference type="NCBI Taxonomy" id="109894"/>
    <lineage>
        <taxon>Eukaryota</taxon>
        <taxon>Fungi</taxon>
        <taxon>Fungi incertae sedis</taxon>
        <taxon>Chytridiomycota</taxon>
        <taxon>Chytridiomycota incertae sedis</taxon>
        <taxon>Chytridiomycetes</taxon>
        <taxon>Spizellomycetales</taxon>
        <taxon>Powellomycetaceae</taxon>
        <taxon>Geranomyces</taxon>
    </lineage>
</organism>
<feature type="region of interest" description="Disordered" evidence="2">
    <location>
        <begin position="1"/>
        <end position="49"/>
    </location>
</feature>
<evidence type="ECO:0000256" key="2">
    <source>
        <dbReference type="SAM" id="MobiDB-lite"/>
    </source>
</evidence>
<sequence length="566" mass="62864">MSSSSSTSSAIPVAVSRRSVPGGNSPGNAGGGGSGALAPDPPSSENTMEVNGNVFVLADSVRPALSQFLKQRESTRNLLKRKRNDGTALIPESAAAYGFMSKKKGRWSVSESKNKAAKLFVSHDWINENLNANENAAEPAPILQAAGNVSELHGTERADSPLHDADSAARADSPLHDDEDLEDAPPLVVLSDDKKFRDAEGRILDVEMRGARSADGLFFYARDVAVKMLQQLPKRLTNKLGGGKGDDHQYFKRNGHRALFLNYGGFIRSMFSSRSPFAVEFCKQSLNILFTFYHGNTEEQTQLAKKLLGIEKARTFFNHLYPAKTAAVYMINLGTVGKLRETMGITNPNLADDVLVVKVGFTDDIRDRLKTHKNDFGAIEGAEPVFHKAIIIDKTQLSDCENDVKRALGRHLNWHLTFSGVEKLCDGQRRRPDKTRTEIFGIPPAELRDIEKQFENLQKVHGADYSLMATQYDSLKLAMDQMKELHAAQIREKEVEINALRKELDHEQARLALETGRLKEQLAEQQVRATLEKENIQLKQENLYLKKAAAMSEQLEQLRIALATKQ</sequence>
<name>A0AAD5TD26_9FUNG</name>
<evidence type="ECO:0000313" key="3">
    <source>
        <dbReference type="EMBL" id="KAJ3166002.1"/>
    </source>
</evidence>
<keyword evidence="1" id="KW-0175">Coiled coil</keyword>
<dbReference type="EMBL" id="JADGJQ010000190">
    <property type="protein sequence ID" value="KAJ3166002.1"/>
    <property type="molecule type" value="Genomic_DNA"/>
</dbReference>
<feature type="region of interest" description="Disordered" evidence="2">
    <location>
        <begin position="152"/>
        <end position="184"/>
    </location>
</feature>
<accession>A0AAD5TD26</accession>
<keyword evidence="4" id="KW-1185">Reference proteome</keyword>
<comment type="caution">
    <text evidence="3">The sequence shown here is derived from an EMBL/GenBank/DDBJ whole genome shotgun (WGS) entry which is preliminary data.</text>
</comment>
<protein>
    <submittedName>
        <fullName evidence="3">Uncharacterized protein</fullName>
    </submittedName>
</protein>
<reference evidence="3" key="1">
    <citation type="submission" date="2020-05" db="EMBL/GenBank/DDBJ databases">
        <title>Phylogenomic resolution of chytrid fungi.</title>
        <authorList>
            <person name="Stajich J.E."/>
            <person name="Amses K."/>
            <person name="Simmons R."/>
            <person name="Seto K."/>
            <person name="Myers J."/>
            <person name="Bonds A."/>
            <person name="Quandt C.A."/>
            <person name="Barry K."/>
            <person name="Liu P."/>
            <person name="Grigoriev I."/>
            <person name="Longcore J.E."/>
            <person name="James T.Y."/>
        </authorList>
    </citation>
    <scope>NUCLEOTIDE SEQUENCE</scope>
    <source>
        <strain evidence="3">JEL0379</strain>
    </source>
</reference>
<feature type="compositionally biased region" description="Gly residues" evidence="2">
    <location>
        <begin position="24"/>
        <end position="35"/>
    </location>
</feature>
<proteinExistence type="predicted"/>
<gene>
    <name evidence="3" type="ORF">HDU87_002485</name>
</gene>
<feature type="coiled-coil region" evidence="1">
    <location>
        <begin position="483"/>
        <end position="539"/>
    </location>
</feature>
<evidence type="ECO:0000313" key="4">
    <source>
        <dbReference type="Proteomes" id="UP001212152"/>
    </source>
</evidence>
<feature type="compositionally biased region" description="Basic and acidic residues" evidence="2">
    <location>
        <begin position="153"/>
        <end position="176"/>
    </location>
</feature>